<dbReference type="Pfam" id="PF00337">
    <property type="entry name" value="Gal-bind_lectin"/>
    <property type="match status" value="1"/>
</dbReference>
<dbReference type="CDD" id="cd00070">
    <property type="entry name" value="GLECT"/>
    <property type="match status" value="1"/>
</dbReference>
<protein>
    <recommendedName>
        <fullName evidence="2">Galectin</fullName>
    </recommendedName>
</protein>
<reference evidence="5" key="1">
    <citation type="submission" date="2022-11" db="UniProtKB">
        <authorList>
            <consortium name="WormBaseParasite"/>
        </authorList>
    </citation>
    <scope>IDENTIFICATION</scope>
</reference>
<dbReference type="PANTHER" id="PTHR11346">
    <property type="entry name" value="GALECTIN"/>
    <property type="match status" value="1"/>
</dbReference>
<dbReference type="InterPro" id="IPR044156">
    <property type="entry name" value="Galectin-like"/>
</dbReference>
<keyword evidence="4" id="KW-1185">Reference proteome</keyword>
<dbReference type="GO" id="GO:0016936">
    <property type="term" value="F:galactoside binding"/>
    <property type="evidence" value="ECO:0007669"/>
    <property type="project" value="TreeGrafter"/>
</dbReference>
<evidence type="ECO:0000313" key="4">
    <source>
        <dbReference type="Proteomes" id="UP000887574"/>
    </source>
</evidence>
<dbReference type="InterPro" id="IPR001079">
    <property type="entry name" value="Galectin_CRD"/>
</dbReference>
<dbReference type="Gene3D" id="2.60.120.200">
    <property type="match status" value="1"/>
</dbReference>
<dbReference type="AlphaFoldDB" id="A0A915EIB0"/>
<dbReference type="WBParaSite" id="jg5663">
    <property type="protein sequence ID" value="jg5663"/>
    <property type="gene ID" value="jg5663"/>
</dbReference>
<dbReference type="InterPro" id="IPR013320">
    <property type="entry name" value="ConA-like_dom_sf"/>
</dbReference>
<dbReference type="SMART" id="SM00908">
    <property type="entry name" value="Gal-bind_lectin"/>
    <property type="match status" value="1"/>
</dbReference>
<dbReference type="Proteomes" id="UP000887574">
    <property type="component" value="Unplaced"/>
</dbReference>
<accession>A0A915EIB0</accession>
<evidence type="ECO:0000313" key="5">
    <source>
        <dbReference type="WBParaSite" id="jg5663"/>
    </source>
</evidence>
<dbReference type="SMART" id="SM00276">
    <property type="entry name" value="GLECT"/>
    <property type="match status" value="1"/>
</dbReference>
<feature type="domain" description="Galectin" evidence="3">
    <location>
        <begin position="1"/>
        <end position="99"/>
    </location>
</feature>
<proteinExistence type="predicted"/>
<dbReference type="PROSITE" id="PS51304">
    <property type="entry name" value="GALECTIN"/>
    <property type="match status" value="1"/>
</dbReference>
<keyword evidence="1 2" id="KW-0430">Lectin</keyword>
<name>A0A915EIB0_9BILA</name>
<evidence type="ECO:0000256" key="2">
    <source>
        <dbReference type="RuleBase" id="RU102079"/>
    </source>
</evidence>
<evidence type="ECO:0000256" key="1">
    <source>
        <dbReference type="ARBA" id="ARBA00022734"/>
    </source>
</evidence>
<dbReference type="GO" id="GO:0030246">
    <property type="term" value="F:carbohydrate binding"/>
    <property type="evidence" value="ECO:0007669"/>
    <property type="project" value="UniProtKB-UniRule"/>
</dbReference>
<organism evidence="4 5">
    <name type="scientific">Ditylenchus dipsaci</name>
    <dbReference type="NCBI Taxonomy" id="166011"/>
    <lineage>
        <taxon>Eukaryota</taxon>
        <taxon>Metazoa</taxon>
        <taxon>Ecdysozoa</taxon>
        <taxon>Nematoda</taxon>
        <taxon>Chromadorea</taxon>
        <taxon>Rhabditida</taxon>
        <taxon>Tylenchina</taxon>
        <taxon>Tylenchomorpha</taxon>
        <taxon>Sphaerularioidea</taxon>
        <taxon>Anguinidae</taxon>
        <taxon>Anguininae</taxon>
        <taxon>Ditylenchus</taxon>
    </lineage>
</organism>
<dbReference type="SUPFAM" id="SSF49899">
    <property type="entry name" value="Concanavalin A-like lectins/glucanases"/>
    <property type="match status" value="1"/>
</dbReference>
<evidence type="ECO:0000259" key="3">
    <source>
        <dbReference type="PROSITE" id="PS51304"/>
    </source>
</evidence>
<dbReference type="PANTHER" id="PTHR11346:SF171">
    <property type="entry name" value="GALECTIN"/>
    <property type="match status" value="1"/>
</dbReference>
<sequence>MELAGSDIALHFNPRFRHFSEHTIVLNTSRHGDWQTEERHKNKLSIGDTFCLRISLHHNHFLVELNDRHICHYQHRIPPNKITHLEIEGDVSVQRVKLINCEKYAYSTPAPVPTHRYAVSSTHVSSCTTCLHYSPAPTAYPPAPPPTYGIRCPFRAIPM</sequence>